<reference evidence="3" key="1">
    <citation type="submission" date="2022-06" db="EMBL/GenBank/DDBJ databases">
        <title>Novel species in genus nocardia.</title>
        <authorList>
            <person name="Li F."/>
        </authorList>
    </citation>
    <scope>NUCLEOTIDE SEQUENCE</scope>
    <source>
        <strain evidence="3">CDC141</strain>
    </source>
</reference>
<evidence type="ECO:0000313" key="4">
    <source>
        <dbReference type="Proteomes" id="UP001139157"/>
    </source>
</evidence>
<evidence type="ECO:0000256" key="1">
    <source>
        <dbReference type="SAM" id="MobiDB-lite"/>
    </source>
</evidence>
<organism evidence="3 4">
    <name type="scientific">Nocardia pulmonis</name>
    <dbReference type="NCBI Taxonomy" id="2951408"/>
    <lineage>
        <taxon>Bacteria</taxon>
        <taxon>Bacillati</taxon>
        <taxon>Actinomycetota</taxon>
        <taxon>Actinomycetes</taxon>
        <taxon>Mycobacteriales</taxon>
        <taxon>Nocardiaceae</taxon>
        <taxon>Nocardia</taxon>
    </lineage>
</organism>
<dbReference type="InterPro" id="IPR010982">
    <property type="entry name" value="Lambda_DNA-bd_dom_sf"/>
</dbReference>
<sequence>MTGHAEGEEGRTVADGVSDGPSLSEKINYLFETVHPKDRGPWSHPEVHRMTGISIGTLSELRNGKNTNPTKQTMEKLARFFGVDAAYFLDTPKSAEIRQQLEQLKGLQALTVAMQGSEAESVLARISELSPSSLRALAEVVETLRGLEERSDI</sequence>
<dbReference type="PROSITE" id="PS50943">
    <property type="entry name" value="HTH_CROC1"/>
    <property type="match status" value="1"/>
</dbReference>
<evidence type="ECO:0000259" key="2">
    <source>
        <dbReference type="PROSITE" id="PS50943"/>
    </source>
</evidence>
<dbReference type="CDD" id="cd00093">
    <property type="entry name" value="HTH_XRE"/>
    <property type="match status" value="1"/>
</dbReference>
<dbReference type="AlphaFoldDB" id="A0A9X2E4E7"/>
<feature type="region of interest" description="Disordered" evidence="1">
    <location>
        <begin position="1"/>
        <end position="20"/>
    </location>
</feature>
<feature type="domain" description="HTH cro/C1-type" evidence="2">
    <location>
        <begin position="49"/>
        <end position="88"/>
    </location>
</feature>
<dbReference type="Pfam" id="PF13443">
    <property type="entry name" value="HTH_26"/>
    <property type="match status" value="1"/>
</dbReference>
<dbReference type="InterPro" id="IPR001387">
    <property type="entry name" value="Cro/C1-type_HTH"/>
</dbReference>
<dbReference type="Proteomes" id="UP001139157">
    <property type="component" value="Unassembled WGS sequence"/>
</dbReference>
<comment type="caution">
    <text evidence="3">The sequence shown here is derived from an EMBL/GenBank/DDBJ whole genome shotgun (WGS) entry which is preliminary data.</text>
</comment>
<dbReference type="EMBL" id="JAMRXG010000004">
    <property type="protein sequence ID" value="MCM6774044.1"/>
    <property type="molecule type" value="Genomic_DNA"/>
</dbReference>
<dbReference type="GO" id="GO:0003677">
    <property type="term" value="F:DNA binding"/>
    <property type="evidence" value="ECO:0007669"/>
    <property type="project" value="InterPro"/>
</dbReference>
<evidence type="ECO:0000313" key="3">
    <source>
        <dbReference type="EMBL" id="MCM6774044.1"/>
    </source>
</evidence>
<dbReference type="RefSeq" id="WP_251911280.1">
    <property type="nucleotide sequence ID" value="NZ_JAMRXG010000004.1"/>
</dbReference>
<protein>
    <submittedName>
        <fullName evidence="3">Helix-turn-helix domain-containing protein</fullName>
    </submittedName>
</protein>
<proteinExistence type="predicted"/>
<gene>
    <name evidence="3" type="ORF">NDR86_11220</name>
</gene>
<dbReference type="Gene3D" id="1.10.260.40">
    <property type="entry name" value="lambda repressor-like DNA-binding domains"/>
    <property type="match status" value="1"/>
</dbReference>
<accession>A0A9X2E4E7</accession>
<feature type="compositionally biased region" description="Basic and acidic residues" evidence="1">
    <location>
        <begin position="1"/>
        <end position="12"/>
    </location>
</feature>
<name>A0A9X2E4E7_9NOCA</name>
<keyword evidence="4" id="KW-1185">Reference proteome</keyword>
<dbReference type="SUPFAM" id="SSF47413">
    <property type="entry name" value="lambda repressor-like DNA-binding domains"/>
    <property type="match status" value="1"/>
</dbReference>